<proteinExistence type="predicted"/>
<keyword evidence="1" id="KW-1133">Transmembrane helix</keyword>
<accession>A0ABQ1GB02</accession>
<comment type="caution">
    <text evidence="2">The sequence shown here is derived from an EMBL/GenBank/DDBJ whole genome shotgun (WGS) entry which is preliminary data.</text>
</comment>
<dbReference type="EMBL" id="BMEX01000003">
    <property type="protein sequence ID" value="GGA40242.1"/>
    <property type="molecule type" value="Genomic_DNA"/>
</dbReference>
<feature type="transmembrane region" description="Helical" evidence="1">
    <location>
        <begin position="21"/>
        <end position="41"/>
    </location>
</feature>
<evidence type="ECO:0000313" key="3">
    <source>
        <dbReference type="Proteomes" id="UP000617979"/>
    </source>
</evidence>
<sequence length="50" mass="5507">MKRRKDDLIPEDVENQEEPGINLTLIGLGVWGVGVITYVVMVRLGLISGL</sequence>
<evidence type="ECO:0008006" key="4">
    <source>
        <dbReference type="Google" id="ProtNLM"/>
    </source>
</evidence>
<keyword evidence="1" id="KW-0812">Transmembrane</keyword>
<protein>
    <recommendedName>
        <fullName evidence="4">YqzM-like protein</fullName>
    </recommendedName>
</protein>
<evidence type="ECO:0000256" key="1">
    <source>
        <dbReference type="SAM" id="Phobius"/>
    </source>
</evidence>
<gene>
    <name evidence="2" type="ORF">GCM10007416_11530</name>
</gene>
<reference evidence="3" key="1">
    <citation type="journal article" date="2019" name="Int. J. Syst. Evol. Microbiol.">
        <title>The Global Catalogue of Microorganisms (GCM) 10K type strain sequencing project: providing services to taxonomists for standard genome sequencing and annotation.</title>
        <authorList>
            <consortium name="The Broad Institute Genomics Platform"/>
            <consortium name="The Broad Institute Genome Sequencing Center for Infectious Disease"/>
            <person name="Wu L."/>
            <person name="Ma J."/>
        </authorList>
    </citation>
    <scope>NUCLEOTIDE SEQUENCE [LARGE SCALE GENOMIC DNA]</scope>
    <source>
        <strain evidence="3">CGMCC 1.12404</strain>
    </source>
</reference>
<keyword evidence="3" id="KW-1185">Reference proteome</keyword>
<dbReference type="RefSeq" id="WP_188430799.1">
    <property type="nucleotide sequence ID" value="NZ_BMEX01000003.1"/>
</dbReference>
<keyword evidence="1" id="KW-0472">Membrane</keyword>
<dbReference type="Proteomes" id="UP000617979">
    <property type="component" value="Unassembled WGS sequence"/>
</dbReference>
<evidence type="ECO:0000313" key="2">
    <source>
        <dbReference type="EMBL" id="GGA40242.1"/>
    </source>
</evidence>
<name>A0ABQ1GB02_9BACL</name>
<organism evidence="2 3">
    <name type="scientific">Kroppenstedtia guangzhouensis</name>
    <dbReference type="NCBI Taxonomy" id="1274356"/>
    <lineage>
        <taxon>Bacteria</taxon>
        <taxon>Bacillati</taxon>
        <taxon>Bacillota</taxon>
        <taxon>Bacilli</taxon>
        <taxon>Bacillales</taxon>
        <taxon>Thermoactinomycetaceae</taxon>
        <taxon>Kroppenstedtia</taxon>
    </lineage>
</organism>